<sequence length="597" mass="69294">MWKDRGKNVISSIKKLIDNYDLYSREAFSIALEKLIRDKLLHVGVNTHDILQAYATIIECLSQYDPSFVLVHRICRIIRDYVKQRPDTMRTIITFIAIEKPGDNCLTSDIAVTNASRLTLMLEEEQLNGLNDEYVIMMCDNRENRWMDWIPDPIDADPKESRLFRESADVFNMLVSIYGSKDLFVKEYQNLLAERLLSNGWERHIHSEFTYLETMKRRFTEGELNQCEVMIRDIRDSWKLARFAASSLPFPVSPRVVSFVYWPEIQSSDLDSNFPFHPHSIFKDALDNYEKVYSQHKAARSITWHSDFGSLVELELEIDGKTLDIELPLPQAQILFLFAEKEKWIISELAEKSGINSTQLKKRLEWLCSKGLIFQGGLDEITLEETFCLTSSPSSIQIIEKRDEAVMLDDFSDDEEEEQNSVEDVVEELEQYWNYTKNLLIYRTTNEPLTAQYLHRMFKNFTSPGKTIPSLDAVQMFMHRKVRQNLVIIENGVSKALTRRSCWADKDELLDVVYWGRQILSLVIGLLWGLIPLKGFVALVLYIGTSTILGHLYLTWYQEKDDEDFGGFWEVAKEGFGAAFATFMVSWVTAYSASQFE</sequence>
<comment type="subcellular location">
    <subcellularLocation>
        <location evidence="1">Endoplasmic reticulum membrane</location>
        <topology evidence="1">Multi-pass membrane protein</topology>
    </subcellularLocation>
</comment>
<dbReference type="InterPro" id="IPR044554">
    <property type="entry name" value="ANAPC2"/>
</dbReference>
<feature type="transmembrane region" description="Helical" evidence="8">
    <location>
        <begin position="512"/>
        <end position="531"/>
    </location>
</feature>
<dbReference type="Gene3D" id="1.20.1310.10">
    <property type="entry name" value="Cullin Repeats"/>
    <property type="match status" value="1"/>
</dbReference>
<dbReference type="PROSITE" id="PS50069">
    <property type="entry name" value="CULLIN_2"/>
    <property type="match status" value="1"/>
</dbReference>
<evidence type="ECO:0000256" key="6">
    <source>
        <dbReference type="ARBA" id="ARBA00023136"/>
    </source>
</evidence>
<evidence type="ECO:0000256" key="8">
    <source>
        <dbReference type="SAM" id="Phobius"/>
    </source>
</evidence>
<dbReference type="WBParaSite" id="scf7180000418110.g2091">
    <property type="protein sequence ID" value="scf7180000418110.g2091"/>
    <property type="gene ID" value="scf7180000418110.g2091"/>
</dbReference>
<evidence type="ECO:0000259" key="9">
    <source>
        <dbReference type="PROSITE" id="PS50069"/>
    </source>
</evidence>
<accession>A0A915NJH9</accession>
<evidence type="ECO:0000256" key="1">
    <source>
        <dbReference type="ARBA" id="ARBA00004477"/>
    </source>
</evidence>
<keyword evidence="10" id="KW-1185">Reference proteome</keyword>
<keyword evidence="4" id="KW-0256">Endoplasmic reticulum</keyword>
<dbReference type="GO" id="GO:0006511">
    <property type="term" value="P:ubiquitin-dependent protein catabolic process"/>
    <property type="evidence" value="ECO:0007669"/>
    <property type="project" value="InterPro"/>
</dbReference>
<dbReference type="Gene3D" id="1.10.10.10">
    <property type="entry name" value="Winged helix-like DNA-binding domain superfamily/Winged helix DNA-binding domain"/>
    <property type="match status" value="1"/>
</dbReference>
<evidence type="ECO:0000256" key="7">
    <source>
        <dbReference type="PROSITE-ProRule" id="PRU00330"/>
    </source>
</evidence>
<dbReference type="Pfam" id="PF07019">
    <property type="entry name" value="EMC6"/>
    <property type="match status" value="1"/>
</dbReference>
<keyword evidence="3 8" id="KW-0812">Transmembrane</keyword>
<dbReference type="GO" id="GO:0031625">
    <property type="term" value="F:ubiquitin protein ligase binding"/>
    <property type="evidence" value="ECO:0007669"/>
    <property type="project" value="InterPro"/>
</dbReference>
<organism evidence="10 11">
    <name type="scientific">Meloidogyne floridensis</name>
    <dbReference type="NCBI Taxonomy" id="298350"/>
    <lineage>
        <taxon>Eukaryota</taxon>
        <taxon>Metazoa</taxon>
        <taxon>Ecdysozoa</taxon>
        <taxon>Nematoda</taxon>
        <taxon>Chromadorea</taxon>
        <taxon>Rhabditida</taxon>
        <taxon>Tylenchina</taxon>
        <taxon>Tylenchomorpha</taxon>
        <taxon>Tylenchoidea</taxon>
        <taxon>Meloidogynidae</taxon>
        <taxon>Meloidogyninae</taxon>
        <taxon>Meloidogyne</taxon>
    </lineage>
</organism>
<dbReference type="GO" id="GO:0005680">
    <property type="term" value="C:anaphase-promoting complex"/>
    <property type="evidence" value="ECO:0007669"/>
    <property type="project" value="TreeGrafter"/>
</dbReference>
<protein>
    <submittedName>
        <fullName evidence="11">Cullin family profile domain-containing protein</fullName>
    </submittedName>
</protein>
<keyword evidence="6 8" id="KW-0472">Membrane</keyword>
<dbReference type="GO" id="GO:0070979">
    <property type="term" value="P:protein K11-linked ubiquitination"/>
    <property type="evidence" value="ECO:0007669"/>
    <property type="project" value="TreeGrafter"/>
</dbReference>
<reference evidence="11" key="1">
    <citation type="submission" date="2022-11" db="UniProtKB">
        <authorList>
            <consortium name="WormBaseParasite"/>
        </authorList>
    </citation>
    <scope>IDENTIFICATION</scope>
</reference>
<dbReference type="InterPro" id="IPR057975">
    <property type="entry name" value="TPR_ANAPC2"/>
</dbReference>
<dbReference type="PANTHER" id="PTHR45957">
    <property type="entry name" value="ANAPHASE-PROMOTING COMPLEX SUBUNIT 2"/>
    <property type="match status" value="1"/>
</dbReference>
<dbReference type="InterPro" id="IPR059120">
    <property type="entry name" value="Cullin-like_AB"/>
</dbReference>
<comment type="similarity">
    <text evidence="2">Belongs to the EMC6 family.</text>
</comment>
<dbReference type="Pfam" id="PF26557">
    <property type="entry name" value="Cullin_AB"/>
    <property type="match status" value="1"/>
</dbReference>
<dbReference type="Pfam" id="PF25773">
    <property type="entry name" value="TPR_ANAPC2"/>
    <property type="match status" value="1"/>
</dbReference>
<feature type="transmembrane region" description="Helical" evidence="8">
    <location>
        <begin position="536"/>
        <end position="556"/>
    </location>
</feature>
<evidence type="ECO:0000256" key="4">
    <source>
        <dbReference type="ARBA" id="ARBA00022824"/>
    </source>
</evidence>
<dbReference type="PANTHER" id="PTHR45957:SF1">
    <property type="entry name" value="ANAPHASE-PROMOTING COMPLEX SUBUNIT 2"/>
    <property type="match status" value="1"/>
</dbReference>
<evidence type="ECO:0000256" key="3">
    <source>
        <dbReference type="ARBA" id="ARBA00022692"/>
    </source>
</evidence>
<feature type="transmembrane region" description="Helical" evidence="8">
    <location>
        <begin position="576"/>
        <end position="594"/>
    </location>
</feature>
<name>A0A915NJH9_9BILA</name>
<dbReference type="InterPro" id="IPR016158">
    <property type="entry name" value="Cullin_homology"/>
</dbReference>
<dbReference type="GO" id="GO:0005789">
    <property type="term" value="C:endoplasmic reticulum membrane"/>
    <property type="evidence" value="ECO:0007669"/>
    <property type="project" value="UniProtKB-SubCell"/>
</dbReference>
<dbReference type="InterPro" id="IPR029008">
    <property type="entry name" value="EMC6-like"/>
</dbReference>
<dbReference type="SMART" id="SM00182">
    <property type="entry name" value="CULLIN"/>
    <property type="match status" value="1"/>
</dbReference>
<evidence type="ECO:0000256" key="2">
    <source>
        <dbReference type="ARBA" id="ARBA00009436"/>
    </source>
</evidence>
<feature type="domain" description="Cullin family profile" evidence="9">
    <location>
        <begin position="130"/>
        <end position="368"/>
    </location>
</feature>
<dbReference type="Proteomes" id="UP000887560">
    <property type="component" value="Unplaced"/>
</dbReference>
<dbReference type="InterPro" id="IPR036388">
    <property type="entry name" value="WH-like_DNA-bd_sf"/>
</dbReference>
<dbReference type="InterPro" id="IPR036317">
    <property type="entry name" value="Cullin_homology_sf"/>
</dbReference>
<dbReference type="SUPFAM" id="SSF75632">
    <property type="entry name" value="Cullin homology domain"/>
    <property type="match status" value="1"/>
</dbReference>
<proteinExistence type="inferred from homology"/>
<keyword evidence="5 8" id="KW-1133">Transmembrane helix</keyword>
<dbReference type="AlphaFoldDB" id="A0A915NJH9"/>
<comment type="similarity">
    <text evidence="7">Belongs to the cullin family.</text>
</comment>
<evidence type="ECO:0000313" key="10">
    <source>
        <dbReference type="Proteomes" id="UP000887560"/>
    </source>
</evidence>
<dbReference type="Gene3D" id="3.30.230.130">
    <property type="entry name" value="Cullin, Chain C, Domain 2"/>
    <property type="match status" value="1"/>
</dbReference>
<evidence type="ECO:0000256" key="5">
    <source>
        <dbReference type="ARBA" id="ARBA00022989"/>
    </source>
</evidence>
<dbReference type="GO" id="GO:0007091">
    <property type="term" value="P:metaphase/anaphase transition of mitotic cell cycle"/>
    <property type="evidence" value="ECO:0007669"/>
    <property type="project" value="TreeGrafter"/>
</dbReference>
<evidence type="ECO:0000313" key="11">
    <source>
        <dbReference type="WBParaSite" id="scf7180000418110.g2091"/>
    </source>
</evidence>